<dbReference type="Pfam" id="PF02585">
    <property type="entry name" value="PIG-L"/>
    <property type="match status" value="1"/>
</dbReference>
<dbReference type="GO" id="GO:0016811">
    <property type="term" value="F:hydrolase activity, acting on carbon-nitrogen (but not peptide) bonds, in linear amides"/>
    <property type="evidence" value="ECO:0007669"/>
    <property type="project" value="TreeGrafter"/>
</dbReference>
<dbReference type="RefSeq" id="WP_142702494.1">
    <property type="nucleotide sequence ID" value="NZ_VIRS01000001.1"/>
</dbReference>
<name>A0A545AZW1_9ACTN</name>
<keyword evidence="3" id="KW-1185">Reference proteome</keyword>
<dbReference type="InParanoid" id="A0A545AZW1"/>
<dbReference type="InterPro" id="IPR024078">
    <property type="entry name" value="LmbE-like_dom_sf"/>
</dbReference>
<dbReference type="GO" id="GO:0016137">
    <property type="term" value="P:glycoside metabolic process"/>
    <property type="evidence" value="ECO:0007669"/>
    <property type="project" value="UniProtKB-ARBA"/>
</dbReference>
<dbReference type="InterPro" id="IPR003737">
    <property type="entry name" value="GlcNAc_PI_deacetylase-related"/>
</dbReference>
<dbReference type="EMBL" id="VIRS01000001">
    <property type="protein sequence ID" value="TQS46876.1"/>
    <property type="molecule type" value="Genomic_DNA"/>
</dbReference>
<dbReference type="OrthoDB" id="158614at2"/>
<proteinExistence type="predicted"/>
<organism evidence="2 3">
    <name type="scientific">Cryptosporangium phraense</name>
    <dbReference type="NCBI Taxonomy" id="2593070"/>
    <lineage>
        <taxon>Bacteria</taxon>
        <taxon>Bacillati</taxon>
        <taxon>Actinomycetota</taxon>
        <taxon>Actinomycetes</taxon>
        <taxon>Cryptosporangiales</taxon>
        <taxon>Cryptosporangiaceae</taxon>
        <taxon>Cryptosporangium</taxon>
    </lineage>
</organism>
<evidence type="ECO:0000313" key="3">
    <source>
        <dbReference type="Proteomes" id="UP000317982"/>
    </source>
</evidence>
<dbReference type="Gene3D" id="3.40.50.10320">
    <property type="entry name" value="LmbE-like"/>
    <property type="match status" value="1"/>
</dbReference>
<dbReference type="PANTHER" id="PTHR12993">
    <property type="entry name" value="N-ACETYLGLUCOSAMINYL-PHOSPHATIDYLINOSITOL DE-N-ACETYLASE-RELATED"/>
    <property type="match status" value="1"/>
</dbReference>
<dbReference type="Proteomes" id="UP000317982">
    <property type="component" value="Unassembled WGS sequence"/>
</dbReference>
<evidence type="ECO:0000313" key="2">
    <source>
        <dbReference type="EMBL" id="TQS46876.1"/>
    </source>
</evidence>
<protein>
    <submittedName>
        <fullName evidence="2">PIG-L family deacetylase</fullName>
    </submittedName>
</protein>
<sequence length="268" mass="28353">MSPRTVVAFHAHPDDEALLTGGTLARAAAEGHRVVLVVATVGEAGLASAGDGLGRRRWRELQRSAAALGCARVETLGYADSGLHGDAPGARRFRDVPIDEAAVRLAALLHDERADVLLSYDARGGYGHPDHVHVHHVGARAGRLAGVRVLEATIDRDALRPVLRLLRLTGRLLPRLPLNDVDTVFTDRASITHVVDVRKHLGAKRAALAAHASQAEGGPRTVGALLRLPPRVFAAVLGREWFVERGGVPGGPLDDIFADAGAQAPASR</sequence>
<comment type="caution">
    <text evidence="2">The sequence shown here is derived from an EMBL/GenBank/DDBJ whole genome shotgun (WGS) entry which is preliminary data.</text>
</comment>
<keyword evidence="1" id="KW-0862">Zinc</keyword>
<accession>A0A545AZW1</accession>
<reference evidence="2 3" key="1">
    <citation type="submission" date="2019-07" db="EMBL/GenBank/DDBJ databases">
        <title>Cryptosporangium phraense sp. nov., isolated from plant litter.</title>
        <authorList>
            <person name="Suriyachadkun C."/>
        </authorList>
    </citation>
    <scope>NUCLEOTIDE SEQUENCE [LARGE SCALE GENOMIC DNA]</scope>
    <source>
        <strain evidence="2 3">A-T 5661</strain>
    </source>
</reference>
<gene>
    <name evidence="2" type="ORF">FL583_00940</name>
</gene>
<evidence type="ECO:0000256" key="1">
    <source>
        <dbReference type="ARBA" id="ARBA00022833"/>
    </source>
</evidence>
<dbReference type="SUPFAM" id="SSF102588">
    <property type="entry name" value="LmbE-like"/>
    <property type="match status" value="1"/>
</dbReference>
<dbReference type="PANTHER" id="PTHR12993:SF26">
    <property type="entry name" value="1D-MYO-INOSITOL 2-ACETAMIDO-2-DEOXY-ALPHA-D-GLUCOPYRANOSIDE DEACETYLASE"/>
    <property type="match status" value="1"/>
</dbReference>
<dbReference type="AlphaFoldDB" id="A0A545AZW1"/>